<feature type="compositionally biased region" description="Low complexity" evidence="6">
    <location>
        <begin position="440"/>
        <end position="451"/>
    </location>
</feature>
<feature type="transmembrane region" description="Helical" evidence="7">
    <location>
        <begin position="53"/>
        <end position="78"/>
    </location>
</feature>
<keyword evidence="4 7" id="KW-0472">Membrane</keyword>
<evidence type="ECO:0000313" key="10">
    <source>
        <dbReference type="Proteomes" id="UP000053958"/>
    </source>
</evidence>
<feature type="compositionally biased region" description="Basic residues" evidence="6">
    <location>
        <begin position="351"/>
        <end position="362"/>
    </location>
</feature>
<feature type="compositionally biased region" description="Low complexity" evidence="6">
    <location>
        <begin position="512"/>
        <end position="525"/>
    </location>
</feature>
<feature type="transmembrane region" description="Helical" evidence="7">
    <location>
        <begin position="176"/>
        <end position="203"/>
    </location>
</feature>
<proteinExistence type="inferred from homology"/>
<feature type="region of interest" description="Disordered" evidence="6">
    <location>
        <begin position="511"/>
        <end position="544"/>
    </location>
</feature>
<dbReference type="GeneID" id="25313540"/>
<feature type="compositionally biased region" description="Basic residues" evidence="6">
    <location>
        <begin position="369"/>
        <end position="378"/>
    </location>
</feature>
<accession>A0A0F4Z2I7</accession>
<feature type="compositionally biased region" description="Polar residues" evidence="6">
    <location>
        <begin position="526"/>
        <end position="541"/>
    </location>
</feature>
<dbReference type="RefSeq" id="XP_013331336.1">
    <property type="nucleotide sequence ID" value="XM_013475882.1"/>
</dbReference>
<keyword evidence="2 7" id="KW-0812">Transmembrane</keyword>
<feature type="transmembrane region" description="Helical" evidence="7">
    <location>
        <begin position="20"/>
        <end position="41"/>
    </location>
</feature>
<dbReference type="AlphaFoldDB" id="A0A0F4Z2I7"/>
<keyword evidence="3 7" id="KW-1133">Transmembrane helix</keyword>
<evidence type="ECO:0000259" key="8">
    <source>
        <dbReference type="Pfam" id="PF20684"/>
    </source>
</evidence>
<dbReference type="InterPro" id="IPR052337">
    <property type="entry name" value="SAT4-like"/>
</dbReference>
<comment type="caution">
    <text evidence="9">The sequence shown here is derived from an EMBL/GenBank/DDBJ whole genome shotgun (WGS) entry which is preliminary data.</text>
</comment>
<dbReference type="PANTHER" id="PTHR33048:SF47">
    <property type="entry name" value="INTEGRAL MEMBRANE PROTEIN-RELATED"/>
    <property type="match status" value="1"/>
</dbReference>
<dbReference type="EMBL" id="LASV01000049">
    <property type="protein sequence ID" value="KKA24724.1"/>
    <property type="molecule type" value="Genomic_DNA"/>
</dbReference>
<comment type="similarity">
    <text evidence="5">Belongs to the SAT4 family.</text>
</comment>
<dbReference type="InterPro" id="IPR049326">
    <property type="entry name" value="Rhodopsin_dom_fungi"/>
</dbReference>
<reference evidence="9 10" key="1">
    <citation type="submission" date="2015-04" db="EMBL/GenBank/DDBJ databases">
        <authorList>
            <person name="Heijne W.H."/>
            <person name="Fedorova N.D."/>
            <person name="Nierman W.C."/>
            <person name="Vollebregt A.W."/>
            <person name="Zhao Z."/>
            <person name="Wu L."/>
            <person name="Kumar M."/>
            <person name="Stam H."/>
            <person name="van den Berg M.A."/>
            <person name="Pel H.J."/>
        </authorList>
    </citation>
    <scope>NUCLEOTIDE SEQUENCE [LARGE SCALE GENOMIC DNA]</scope>
    <source>
        <strain evidence="9 10">CBS 393.64</strain>
    </source>
</reference>
<comment type="subcellular location">
    <subcellularLocation>
        <location evidence="1">Membrane</location>
        <topology evidence="1">Multi-pass membrane protein</topology>
    </subcellularLocation>
</comment>
<feature type="transmembrane region" description="Helical" evidence="7">
    <location>
        <begin position="133"/>
        <end position="156"/>
    </location>
</feature>
<evidence type="ECO:0000256" key="4">
    <source>
        <dbReference type="ARBA" id="ARBA00023136"/>
    </source>
</evidence>
<keyword evidence="10" id="KW-1185">Reference proteome</keyword>
<feature type="compositionally biased region" description="Polar residues" evidence="6">
    <location>
        <begin position="339"/>
        <end position="350"/>
    </location>
</feature>
<evidence type="ECO:0000256" key="6">
    <source>
        <dbReference type="SAM" id="MobiDB-lite"/>
    </source>
</evidence>
<feature type="transmembrane region" description="Helical" evidence="7">
    <location>
        <begin position="210"/>
        <end position="232"/>
    </location>
</feature>
<evidence type="ECO:0000256" key="2">
    <source>
        <dbReference type="ARBA" id="ARBA00022692"/>
    </source>
</evidence>
<protein>
    <recommendedName>
        <fullName evidence="8">Rhodopsin domain-containing protein</fullName>
    </recommendedName>
</protein>
<feature type="transmembrane region" description="Helical" evidence="7">
    <location>
        <begin position="252"/>
        <end position="272"/>
    </location>
</feature>
<organism evidence="9 10">
    <name type="scientific">Rasamsonia emersonii (strain ATCC 16479 / CBS 393.64 / IMI 116815)</name>
    <dbReference type="NCBI Taxonomy" id="1408163"/>
    <lineage>
        <taxon>Eukaryota</taxon>
        <taxon>Fungi</taxon>
        <taxon>Dikarya</taxon>
        <taxon>Ascomycota</taxon>
        <taxon>Pezizomycotina</taxon>
        <taxon>Eurotiomycetes</taxon>
        <taxon>Eurotiomycetidae</taxon>
        <taxon>Eurotiales</taxon>
        <taxon>Trichocomaceae</taxon>
        <taxon>Rasamsonia</taxon>
    </lineage>
</organism>
<name>A0A0F4Z2I7_RASE3</name>
<feature type="region of interest" description="Disordered" evidence="6">
    <location>
        <begin position="339"/>
        <end position="482"/>
    </location>
</feature>
<evidence type="ECO:0000256" key="5">
    <source>
        <dbReference type="ARBA" id="ARBA00038359"/>
    </source>
</evidence>
<dbReference type="STRING" id="1408163.A0A0F4Z2I7"/>
<dbReference type="Proteomes" id="UP000053958">
    <property type="component" value="Unassembled WGS sequence"/>
</dbReference>
<feature type="compositionally biased region" description="Low complexity" evidence="6">
    <location>
        <begin position="384"/>
        <end position="394"/>
    </location>
</feature>
<evidence type="ECO:0000256" key="1">
    <source>
        <dbReference type="ARBA" id="ARBA00004141"/>
    </source>
</evidence>
<sequence length="567" mass="62941">MALPHESPPPDGDVSRQTGALVAIWVLFGISSVVMVLRLFAQVSVLRRLGLDDGLMIVAWICQTVNSALNTVSVHWGIGRHAFYLTREQYVNALKYDVMAVPWAALCPMFGRISFILFLLVFIMAVSRPRKHLLWALIVAQVIFNIIPVILTFAQCQPPSHLWDPWNSGSCWDSPVVIYFGYLQGGVNAATDLCLTVMGITLVVSLNLRLYAKITLSLLLSLSIIAMVAAILKTVKIQDTTYPDLTYHFAFWIHWYMLENAVVIVTASISKIRPLFIIIRQKYAESKYQHRRRARRDVERSSLPPTRLSKYLSLWSNSRSGAKDSQLSSNTTILTPNYTSLSGTTATNNNYHHHHHQPRRQRSIYSLPRRSRSRRSRRPSGDISLTSLSRLSSRQWGRCPSEDTNLTSRADTPDFLPPRSPRMTYRTVISGGGPVPPSVPLSVLSSTPPSGRTSRASMRDDGNSSQGGSAQPPRIPVNVGGDHPIMASGPICIWQTKDVIIEFEDANEDVNQDNNHNTCNNNNNNDSISRNGKSQASQYNESEAEELQLFDVGAILPQSGSGSGSGS</sequence>
<gene>
    <name evidence="9" type="ORF">T310_1189</name>
</gene>
<evidence type="ECO:0000256" key="7">
    <source>
        <dbReference type="SAM" id="Phobius"/>
    </source>
</evidence>
<dbReference type="PANTHER" id="PTHR33048">
    <property type="entry name" value="PTH11-LIKE INTEGRAL MEMBRANE PROTEIN (AFU_ORTHOLOGUE AFUA_5G11245)"/>
    <property type="match status" value="1"/>
</dbReference>
<evidence type="ECO:0000256" key="3">
    <source>
        <dbReference type="ARBA" id="ARBA00022989"/>
    </source>
</evidence>
<evidence type="ECO:0000313" key="9">
    <source>
        <dbReference type="EMBL" id="KKA24724.1"/>
    </source>
</evidence>
<feature type="domain" description="Rhodopsin" evidence="8">
    <location>
        <begin position="37"/>
        <end position="276"/>
    </location>
</feature>
<feature type="transmembrane region" description="Helical" evidence="7">
    <location>
        <begin position="98"/>
        <end position="126"/>
    </location>
</feature>
<dbReference type="GO" id="GO:0016020">
    <property type="term" value="C:membrane"/>
    <property type="evidence" value="ECO:0007669"/>
    <property type="project" value="UniProtKB-SubCell"/>
</dbReference>
<dbReference type="OrthoDB" id="5429740at2759"/>
<dbReference type="Pfam" id="PF20684">
    <property type="entry name" value="Fung_rhodopsin"/>
    <property type="match status" value="1"/>
</dbReference>